<dbReference type="GeneTree" id="ENSGT00390000000642"/>
<evidence type="ECO:0000256" key="10">
    <source>
        <dbReference type="ARBA" id="ARBA00014183"/>
    </source>
</evidence>
<comment type="subunit">
    <text evidence="23">Component of the mechanistic target of rapamycin complex 2 (mTORC2), consisting in two heterotretramers composed of MTOR, MLST8, RICTOR and MAPKAP1/SIN1. The mTORC2 core complex associates with PRR5/PROTOR1 and/or PRR5L/PROTOR2. Contrary to mTORC1, mTORC2 does not bind to and is not sensitive to FKBP12-rapamycin. Interacts with MAP3K2. Interacts with ATF2. Interacts with MAPK8. Interacts with GTP-bound HRAS and KRAS; inhibiting their activity. Interacts with IFNAR2.</text>
</comment>
<gene>
    <name evidence="25" type="primary">MAPKAP1</name>
</gene>
<comment type="subcellular location">
    <subcellularLocation>
        <location evidence="2">Cell membrane</location>
        <topology evidence="2">Peripheral membrane protein</topology>
    </subcellularLocation>
    <subcellularLocation>
        <location evidence="7">Cytoplasm</location>
        <location evidence="7">Perinuclear region</location>
    </subcellularLocation>
    <subcellularLocation>
        <location evidence="3">Early endosome membrane</location>
        <topology evidence="3">Peripheral membrane protein</topology>
    </subcellularLocation>
    <subcellularLocation>
        <location evidence="5">Endoplasmic reticulum membrane</location>
        <topology evidence="5">Peripheral membrane protein</topology>
    </subcellularLocation>
    <subcellularLocation>
        <location evidence="4">Golgi apparatus membrane</location>
        <topology evidence="4">Peripheral membrane protein</topology>
    </subcellularLocation>
    <subcellularLocation>
        <location evidence="8">Late endosome membrane</location>
        <topology evidence="8">Peripheral membrane protein</topology>
    </subcellularLocation>
    <subcellularLocation>
        <location evidence="21">Lysosome membrane</location>
        <topology evidence="21">Peripheral membrane protein</topology>
    </subcellularLocation>
    <subcellularLocation>
        <location evidence="6">Mitochondrion outer membrane</location>
        <topology evidence="6">Peripheral membrane protein</topology>
    </subcellularLocation>
    <subcellularLocation>
        <location evidence="1">Nucleus</location>
    </subcellularLocation>
</comment>
<dbReference type="FunFam" id="2.30.29.30:FF:000585">
    <property type="entry name" value="target of rapamycin complex 2 subunit MAPKAP1 isoform X3"/>
    <property type="match status" value="1"/>
</dbReference>
<dbReference type="GO" id="GO:0031901">
    <property type="term" value="C:early endosome membrane"/>
    <property type="evidence" value="ECO:0007669"/>
    <property type="project" value="UniProtKB-SubCell"/>
</dbReference>
<evidence type="ECO:0000256" key="17">
    <source>
        <dbReference type="ARBA" id="ARBA00023128"/>
    </source>
</evidence>
<evidence type="ECO:0000256" key="16">
    <source>
        <dbReference type="ARBA" id="ARBA00023034"/>
    </source>
</evidence>
<dbReference type="InterPro" id="IPR031313">
    <property type="entry name" value="Sin1_PH_dom"/>
</dbReference>
<evidence type="ECO:0000313" key="26">
    <source>
        <dbReference type="Proteomes" id="UP000001595"/>
    </source>
</evidence>
<dbReference type="PANTHER" id="PTHR13335">
    <property type="entry name" value="TARGET OF RAPAMYCIN COMPLEX 2 SUBUNIT MAPKAP1"/>
    <property type="match status" value="1"/>
</dbReference>
<evidence type="ECO:0000256" key="9">
    <source>
        <dbReference type="ARBA" id="ARBA00009407"/>
    </source>
</evidence>
<dbReference type="GO" id="GO:0000139">
    <property type="term" value="C:Golgi membrane"/>
    <property type="evidence" value="ECO:0007669"/>
    <property type="project" value="UniProtKB-SubCell"/>
</dbReference>
<dbReference type="AlphaFoldDB" id="A0A8I5TPN8"/>
<evidence type="ECO:0000256" key="8">
    <source>
        <dbReference type="ARBA" id="ARBA00004633"/>
    </source>
</evidence>
<dbReference type="PANTHER" id="PTHR13335:SF1">
    <property type="entry name" value="TARGET OF RAPAMYCIN COMPLEX 2 SUBUNIT MAPKAP1"/>
    <property type="match status" value="1"/>
</dbReference>
<evidence type="ECO:0000313" key="25">
    <source>
        <dbReference type="Ensembl" id="ENSPPYP00000028385.1"/>
    </source>
</evidence>
<evidence type="ECO:0000256" key="3">
    <source>
        <dbReference type="ARBA" id="ARBA00004220"/>
    </source>
</evidence>
<proteinExistence type="inferred from homology"/>
<evidence type="ECO:0000256" key="18">
    <source>
        <dbReference type="ARBA" id="ARBA00023136"/>
    </source>
</evidence>
<feature type="domain" description="SIN1-type PH" evidence="24">
    <location>
        <begin position="113"/>
        <end position="218"/>
    </location>
</feature>
<dbReference type="GO" id="GO:0031902">
    <property type="term" value="C:late endosome membrane"/>
    <property type="evidence" value="ECO:0007669"/>
    <property type="project" value="UniProtKB-SubCell"/>
</dbReference>
<keyword evidence="15" id="KW-0256">Endoplasmic reticulum</keyword>
<organism evidence="25 26">
    <name type="scientific">Pongo abelii</name>
    <name type="common">Sumatran orangutan</name>
    <name type="synonym">Pongo pygmaeus abelii</name>
    <dbReference type="NCBI Taxonomy" id="9601"/>
    <lineage>
        <taxon>Eukaryota</taxon>
        <taxon>Metazoa</taxon>
        <taxon>Chordata</taxon>
        <taxon>Craniata</taxon>
        <taxon>Vertebrata</taxon>
        <taxon>Euteleostomi</taxon>
        <taxon>Mammalia</taxon>
        <taxon>Eutheria</taxon>
        <taxon>Euarchontoglires</taxon>
        <taxon>Primates</taxon>
        <taxon>Haplorrhini</taxon>
        <taxon>Catarrhini</taxon>
        <taxon>Hominidae</taxon>
        <taxon>Pongo</taxon>
    </lineage>
</organism>
<comment type="similarity">
    <text evidence="9">Belongs to the SIN1 family.</text>
</comment>
<dbReference type="GO" id="GO:0031932">
    <property type="term" value="C:TORC2 complex"/>
    <property type="evidence" value="ECO:0007669"/>
    <property type="project" value="InterPro"/>
</dbReference>
<dbReference type="Pfam" id="PF16979">
    <property type="entry name" value="SIN1_PH"/>
    <property type="match status" value="1"/>
</dbReference>
<evidence type="ECO:0000256" key="12">
    <source>
        <dbReference type="ARBA" id="ARBA00022490"/>
    </source>
</evidence>
<evidence type="ECO:0000256" key="11">
    <source>
        <dbReference type="ARBA" id="ARBA00022475"/>
    </source>
</evidence>
<evidence type="ECO:0000256" key="20">
    <source>
        <dbReference type="ARBA" id="ARBA00023242"/>
    </source>
</evidence>
<keyword evidence="20" id="KW-0539">Nucleus</keyword>
<reference evidence="25" key="2">
    <citation type="submission" date="2025-08" db="UniProtKB">
        <authorList>
            <consortium name="Ensembl"/>
        </authorList>
    </citation>
    <scope>IDENTIFICATION</scope>
</reference>
<dbReference type="Proteomes" id="UP000001595">
    <property type="component" value="Chromosome 9"/>
</dbReference>
<evidence type="ECO:0000256" key="22">
    <source>
        <dbReference type="ARBA" id="ARBA00031431"/>
    </source>
</evidence>
<dbReference type="GO" id="GO:0005546">
    <property type="term" value="F:phosphatidylinositol-4,5-bisphosphate binding"/>
    <property type="evidence" value="ECO:0007669"/>
    <property type="project" value="TreeGrafter"/>
</dbReference>
<dbReference type="InterPro" id="IPR008828">
    <property type="entry name" value="Sin1/Avo1"/>
</dbReference>
<evidence type="ECO:0000256" key="15">
    <source>
        <dbReference type="ARBA" id="ARBA00022824"/>
    </source>
</evidence>
<dbReference type="GO" id="GO:0005765">
    <property type="term" value="C:lysosomal membrane"/>
    <property type="evidence" value="ECO:0007669"/>
    <property type="project" value="UniProtKB-SubCell"/>
</dbReference>
<evidence type="ECO:0000256" key="7">
    <source>
        <dbReference type="ARBA" id="ARBA00004556"/>
    </source>
</evidence>
<keyword evidence="17" id="KW-0496">Mitochondrion</keyword>
<protein>
    <recommendedName>
        <fullName evidence="10">Target of rapamycin complex 2 subunit MAPKAP1</fullName>
    </recommendedName>
    <alternativeName>
        <fullName evidence="22">Stress-activated map kinase-interacting protein 1</fullName>
    </alternativeName>
</protein>
<evidence type="ECO:0000256" key="4">
    <source>
        <dbReference type="ARBA" id="ARBA00004395"/>
    </source>
</evidence>
<name>A0A8I5TPN8_PONAB</name>
<dbReference type="PRINTS" id="PR02045">
    <property type="entry name" value="F138DOMAIN"/>
</dbReference>
<evidence type="ECO:0000256" key="21">
    <source>
        <dbReference type="ARBA" id="ARBA00023765"/>
    </source>
</evidence>
<dbReference type="InterPro" id="IPR011993">
    <property type="entry name" value="PH-like_dom_sf"/>
</dbReference>
<dbReference type="GO" id="GO:0005789">
    <property type="term" value="C:endoplasmic reticulum membrane"/>
    <property type="evidence" value="ECO:0007669"/>
    <property type="project" value="UniProtKB-SubCell"/>
</dbReference>
<evidence type="ECO:0000256" key="1">
    <source>
        <dbReference type="ARBA" id="ARBA00004123"/>
    </source>
</evidence>
<sequence>MEFCYVGQTGLELLASSDPPTLASQSAGITGVNHHTGLGCYSLTRAPDSLFRRACTKFTRKVKYAFGIWQQILKGRRLLSPQSATSCSRADGVFEEDSQIDIATVQDMLSSHHYKSFKVSMIHRLRFTTDVQLGISGDKVEIDPVTNQKASTKFWIKQKPISIDSDLLCACDLAEEKSPSHAIFKLTYLSNHDYKHLYFESDAATVNEIVLKVNYILESRASTARADYFAQKQRKLNRRTSFSFQKEKKSGQQ</sequence>
<dbReference type="GO" id="GO:0005886">
    <property type="term" value="C:plasma membrane"/>
    <property type="evidence" value="ECO:0007669"/>
    <property type="project" value="UniProtKB-SubCell"/>
</dbReference>
<keyword evidence="13" id="KW-0967">Endosome</keyword>
<keyword evidence="14" id="KW-1000">Mitochondrion outer membrane</keyword>
<evidence type="ECO:0000256" key="14">
    <source>
        <dbReference type="ARBA" id="ARBA00022787"/>
    </source>
</evidence>
<evidence type="ECO:0000256" key="23">
    <source>
        <dbReference type="ARBA" id="ARBA00049998"/>
    </source>
</evidence>
<keyword evidence="19" id="KW-0458">Lysosome</keyword>
<evidence type="ECO:0000256" key="2">
    <source>
        <dbReference type="ARBA" id="ARBA00004202"/>
    </source>
</evidence>
<keyword evidence="26" id="KW-1185">Reference proteome</keyword>
<accession>A0A8I5TPN8</accession>
<dbReference type="Gene3D" id="2.30.29.30">
    <property type="entry name" value="Pleckstrin-homology domain (PH domain)/Phosphotyrosine-binding domain (PTB)"/>
    <property type="match status" value="1"/>
</dbReference>
<dbReference type="GO" id="GO:0048471">
    <property type="term" value="C:perinuclear region of cytoplasm"/>
    <property type="evidence" value="ECO:0007669"/>
    <property type="project" value="UniProtKB-SubCell"/>
</dbReference>
<keyword evidence="16" id="KW-0333">Golgi apparatus</keyword>
<dbReference type="GO" id="GO:0005741">
    <property type="term" value="C:mitochondrial outer membrane"/>
    <property type="evidence" value="ECO:0007669"/>
    <property type="project" value="UniProtKB-SubCell"/>
</dbReference>
<dbReference type="GO" id="GO:0038203">
    <property type="term" value="P:TORC2 signaling"/>
    <property type="evidence" value="ECO:0007669"/>
    <property type="project" value="UniProtKB-ARBA"/>
</dbReference>
<keyword evidence="18" id="KW-0472">Membrane</keyword>
<reference evidence="25" key="3">
    <citation type="submission" date="2025-09" db="UniProtKB">
        <authorList>
            <consortium name="Ensembl"/>
        </authorList>
    </citation>
    <scope>IDENTIFICATION</scope>
</reference>
<evidence type="ECO:0000256" key="6">
    <source>
        <dbReference type="ARBA" id="ARBA00004450"/>
    </source>
</evidence>
<dbReference type="GO" id="GO:0005634">
    <property type="term" value="C:nucleus"/>
    <property type="evidence" value="ECO:0007669"/>
    <property type="project" value="UniProtKB-SubCell"/>
</dbReference>
<dbReference type="CDD" id="cd13331">
    <property type="entry name" value="PH_Avo1"/>
    <property type="match status" value="1"/>
</dbReference>
<evidence type="ECO:0000256" key="5">
    <source>
        <dbReference type="ARBA" id="ARBA00004406"/>
    </source>
</evidence>
<dbReference type="Ensembl" id="ENSPPYT00000048968.1">
    <property type="protein sequence ID" value="ENSPPYP00000028385.1"/>
    <property type="gene ID" value="ENSPPYG00000019611.3"/>
</dbReference>
<keyword evidence="11" id="KW-1003">Cell membrane</keyword>
<reference evidence="25 26" key="1">
    <citation type="submission" date="2008-02" db="EMBL/GenBank/DDBJ databases">
        <title>A 6x draft sequence assembly of the Pongo pygmaeus abelii genome.</title>
        <authorList>
            <person name="Wilson R.K."/>
            <person name="Mardis E."/>
        </authorList>
    </citation>
    <scope>NUCLEOTIDE SEQUENCE [LARGE SCALE GENOMIC DNA]</scope>
</reference>
<evidence type="ECO:0000256" key="19">
    <source>
        <dbReference type="ARBA" id="ARBA00023228"/>
    </source>
</evidence>
<evidence type="ECO:0000259" key="24">
    <source>
        <dbReference type="Pfam" id="PF16979"/>
    </source>
</evidence>
<keyword evidence="12" id="KW-0963">Cytoplasm</keyword>
<dbReference type="GO" id="GO:0140767">
    <property type="term" value="F:enzyme-substrate adaptor activity"/>
    <property type="evidence" value="ECO:0007669"/>
    <property type="project" value="UniProtKB-ARBA"/>
</dbReference>
<evidence type="ECO:0000256" key="13">
    <source>
        <dbReference type="ARBA" id="ARBA00022753"/>
    </source>
</evidence>